<dbReference type="Pfam" id="PF17775">
    <property type="entry name" value="YchJ_M-like"/>
    <property type="match status" value="1"/>
</dbReference>
<gene>
    <name evidence="2" type="ORF">ZMTM_11080</name>
</gene>
<feature type="domain" description="YchJ-like middle NTF2-like" evidence="1">
    <location>
        <begin position="1"/>
        <end position="90"/>
    </location>
</feature>
<evidence type="ECO:0000313" key="2">
    <source>
        <dbReference type="EMBL" id="BCM24849.1"/>
    </source>
</evidence>
<dbReference type="EMBL" id="AP024110">
    <property type="protein sequence ID" value="BCM24849.1"/>
    <property type="molecule type" value="Genomic_DNA"/>
</dbReference>
<dbReference type="InterPro" id="IPR048469">
    <property type="entry name" value="YchJ-like_M"/>
</dbReference>
<evidence type="ECO:0000313" key="3">
    <source>
        <dbReference type="Proteomes" id="UP000826722"/>
    </source>
</evidence>
<accession>A0A8D5GDX2</accession>
<name>A0A8D5GDX2_9PROT</name>
<evidence type="ECO:0000259" key="1">
    <source>
        <dbReference type="Pfam" id="PF17775"/>
    </source>
</evidence>
<protein>
    <recommendedName>
        <fullName evidence="1">YchJ-like middle NTF2-like domain-containing protein</fullName>
    </recommendedName>
</protein>
<sequence length="95" mass="11247">MRSRYSAYVLNLEDYVLATWHPDTRPARLDLSKDEATKWLGLQIKHTSNIDADHAIVEFIARYKVNGKAERLHEISRFIRLNNHWFYLDGSFPEN</sequence>
<proteinExistence type="predicted"/>
<keyword evidence="3" id="KW-1185">Reference proteome</keyword>
<organism evidence="2 3">
    <name type="scientific">Methyloradius palustris</name>
    <dbReference type="NCBI Taxonomy" id="2778876"/>
    <lineage>
        <taxon>Bacteria</taxon>
        <taxon>Pseudomonadati</taxon>
        <taxon>Pseudomonadota</taxon>
        <taxon>Betaproteobacteria</taxon>
        <taxon>Nitrosomonadales</taxon>
        <taxon>Methylophilaceae</taxon>
        <taxon>Methyloradius</taxon>
    </lineage>
</organism>
<dbReference type="Proteomes" id="UP000826722">
    <property type="component" value="Chromosome"/>
</dbReference>
<reference evidence="2" key="1">
    <citation type="journal article" date="2021" name="Arch. Microbiol.">
        <title>Methyloradius palustris gen. nov., sp. nov., a methanol-oxidizing bacterium isolated from snow.</title>
        <authorList>
            <person name="Miyadera T."/>
            <person name="Kojima H."/>
            <person name="Fukui M."/>
        </authorList>
    </citation>
    <scope>NUCLEOTIDE SEQUENCE</scope>
    <source>
        <strain evidence="2">Zm11</strain>
    </source>
</reference>
<dbReference type="KEGG" id="mpau:ZMTM_11080"/>
<dbReference type="InterPro" id="IPR032710">
    <property type="entry name" value="NTF2-like_dom_sf"/>
</dbReference>
<dbReference type="Gene3D" id="3.10.450.50">
    <property type="match status" value="1"/>
</dbReference>
<dbReference type="SUPFAM" id="SSF54427">
    <property type="entry name" value="NTF2-like"/>
    <property type="match status" value="1"/>
</dbReference>
<dbReference type="AlphaFoldDB" id="A0A8D5GDX2"/>